<protein>
    <submittedName>
        <fullName evidence="5">Acetolactate synthase large subunit</fullName>
    </submittedName>
</protein>
<evidence type="ECO:0000313" key="5">
    <source>
        <dbReference type="EMBL" id="MFC3228379.1"/>
    </source>
</evidence>
<dbReference type="Pfam" id="PF02776">
    <property type="entry name" value="TPP_enzyme_N"/>
    <property type="match status" value="1"/>
</dbReference>
<dbReference type="SUPFAM" id="SSF52518">
    <property type="entry name" value="Thiamin diphosphate-binding fold (THDP-binding)"/>
    <property type="match status" value="2"/>
</dbReference>
<comment type="caution">
    <text evidence="5">The sequence shown here is derived from an EMBL/GenBank/DDBJ whole genome shotgun (WGS) entry which is preliminary data.</text>
</comment>
<evidence type="ECO:0000313" key="6">
    <source>
        <dbReference type="Proteomes" id="UP001595528"/>
    </source>
</evidence>
<dbReference type="RefSeq" id="WP_379901433.1">
    <property type="nucleotide sequence ID" value="NZ_JBHRTR010000028.1"/>
</dbReference>
<dbReference type="Gene3D" id="3.40.50.970">
    <property type="match status" value="2"/>
</dbReference>
<reference evidence="6" key="1">
    <citation type="journal article" date="2019" name="Int. J. Syst. Evol. Microbiol.">
        <title>The Global Catalogue of Microorganisms (GCM) 10K type strain sequencing project: providing services to taxonomists for standard genome sequencing and annotation.</title>
        <authorList>
            <consortium name="The Broad Institute Genomics Platform"/>
            <consortium name="The Broad Institute Genome Sequencing Center for Infectious Disease"/>
            <person name="Wu L."/>
            <person name="Ma J."/>
        </authorList>
    </citation>
    <scope>NUCLEOTIDE SEQUENCE [LARGE SCALE GENOMIC DNA]</scope>
    <source>
        <strain evidence="6">KCTC 42964</strain>
    </source>
</reference>
<accession>A0ABV7L1B2</accession>
<evidence type="ECO:0000256" key="1">
    <source>
        <dbReference type="ARBA" id="ARBA00007812"/>
    </source>
</evidence>
<dbReference type="InterPro" id="IPR012001">
    <property type="entry name" value="Thiamin_PyroP_enz_TPP-bd_dom"/>
</dbReference>
<name>A0ABV7L1B2_9PROT</name>
<gene>
    <name evidence="5" type="ORF">ACFOGJ_14140</name>
</gene>
<dbReference type="PANTHER" id="PTHR18968:SF86">
    <property type="entry name" value="ACETOLACTATE SYNTHASE LARGE SUBUNIT ILVX-RELATED"/>
    <property type="match status" value="1"/>
</dbReference>
<proteinExistence type="inferred from homology"/>
<dbReference type="InterPro" id="IPR045229">
    <property type="entry name" value="TPP_enz"/>
</dbReference>
<dbReference type="PANTHER" id="PTHR18968">
    <property type="entry name" value="THIAMINE PYROPHOSPHATE ENZYMES"/>
    <property type="match status" value="1"/>
</dbReference>
<feature type="domain" description="Thiamine pyrophosphate enzyme N-terminal TPP-binding" evidence="4">
    <location>
        <begin position="4"/>
        <end position="105"/>
    </location>
</feature>
<comment type="similarity">
    <text evidence="1">Belongs to the TPP enzyme family.</text>
</comment>
<dbReference type="Proteomes" id="UP001595528">
    <property type="component" value="Unassembled WGS sequence"/>
</dbReference>
<dbReference type="EMBL" id="JBHRTR010000028">
    <property type="protein sequence ID" value="MFC3228379.1"/>
    <property type="molecule type" value="Genomic_DNA"/>
</dbReference>
<evidence type="ECO:0000259" key="3">
    <source>
        <dbReference type="Pfam" id="PF02775"/>
    </source>
</evidence>
<dbReference type="InterPro" id="IPR029035">
    <property type="entry name" value="DHS-like_NAD/FAD-binding_dom"/>
</dbReference>
<dbReference type="InterPro" id="IPR029061">
    <property type="entry name" value="THDP-binding"/>
</dbReference>
<feature type="domain" description="Thiamine pyrophosphate enzyme TPP-binding" evidence="3">
    <location>
        <begin position="375"/>
        <end position="515"/>
    </location>
</feature>
<dbReference type="NCBIfam" id="NF005760">
    <property type="entry name" value="PRK07586.1"/>
    <property type="match status" value="1"/>
</dbReference>
<dbReference type="Pfam" id="PF02775">
    <property type="entry name" value="TPP_enzyme_C"/>
    <property type="match status" value="1"/>
</dbReference>
<organism evidence="5 6">
    <name type="scientific">Marinibaculum pumilum</name>
    <dbReference type="NCBI Taxonomy" id="1766165"/>
    <lineage>
        <taxon>Bacteria</taxon>
        <taxon>Pseudomonadati</taxon>
        <taxon>Pseudomonadota</taxon>
        <taxon>Alphaproteobacteria</taxon>
        <taxon>Rhodospirillales</taxon>
        <taxon>Rhodospirillaceae</taxon>
        <taxon>Marinibaculum</taxon>
    </lineage>
</organism>
<keyword evidence="6" id="KW-1185">Reference proteome</keyword>
<keyword evidence="2" id="KW-0786">Thiamine pyrophosphate</keyword>
<sequence length="517" mass="53263">MNTMTGAESLVTTLVDSGIDTCFTNPGTSEMHFCAALDKLPGMGCVLGLFEGVVTGAADGYSRIAGRPAATLLHLGPGLGNGLANLHNARRAGSPIVNIVGEHASFHLQYDAPLTSDIEGIARPVSHWVRTSAGPEQVAADGAEAVAAARTAPGQIATLILPADASWGPAQAAARALPVAPAPKLDDAAIETAAAALGSAGDSLLLLGGPALEDPALTWAGAIAAKTGAKLMTTTFMRCMPRGAGRVGAFRLPYVVAQALPQLAPYSRILLVGAKPPVSFFGYPDSPSQLQPEGCEIVPFAEADFDIVDALQRLAERLGARAEDAVLQPYEAVDAPSGPITPEGLGRALAALLPENAIVVDEAVTTGRGFYPATRTARPHHWLANLGGSIGFGTPVGTGAAIAAPDRKVICLEGDGSFMYTAQSLWTQARENCDVTTVIFANRSYNILLGEFAAVGAGAPGQRARDIFEIGRPDIDMVGLAQSLGVPGSRVDDLEGFAKAFTAAMESEGPKVIEVMV</sequence>
<dbReference type="CDD" id="cd02002">
    <property type="entry name" value="TPP_BFDC"/>
    <property type="match status" value="1"/>
</dbReference>
<evidence type="ECO:0000259" key="4">
    <source>
        <dbReference type="Pfam" id="PF02776"/>
    </source>
</evidence>
<evidence type="ECO:0000256" key="2">
    <source>
        <dbReference type="ARBA" id="ARBA00023052"/>
    </source>
</evidence>
<dbReference type="InterPro" id="IPR011766">
    <property type="entry name" value="TPP_enzyme_TPP-bd"/>
</dbReference>
<dbReference type="CDD" id="cd07035">
    <property type="entry name" value="TPP_PYR_POX_like"/>
    <property type="match status" value="1"/>
</dbReference>
<dbReference type="SUPFAM" id="SSF52467">
    <property type="entry name" value="DHS-like NAD/FAD-binding domain"/>
    <property type="match status" value="1"/>
</dbReference>